<dbReference type="PROSITE" id="PS51186">
    <property type="entry name" value="GNAT"/>
    <property type="match status" value="1"/>
</dbReference>
<proteinExistence type="predicted"/>
<dbReference type="SUPFAM" id="SSF55729">
    <property type="entry name" value="Acyl-CoA N-acyltransferases (Nat)"/>
    <property type="match status" value="1"/>
</dbReference>
<dbReference type="InterPro" id="IPR000182">
    <property type="entry name" value="GNAT_dom"/>
</dbReference>
<protein>
    <submittedName>
        <fullName evidence="2">GNAT family N-acetyltransferase</fullName>
        <ecNumber evidence="2">2.3.1.-</ecNumber>
    </submittedName>
</protein>
<dbReference type="PANTHER" id="PTHR42791:SF1">
    <property type="entry name" value="N-ACETYLTRANSFERASE DOMAIN-CONTAINING PROTEIN"/>
    <property type="match status" value="1"/>
</dbReference>
<keyword evidence="2" id="KW-0012">Acyltransferase</keyword>
<dbReference type="EC" id="2.3.1.-" evidence="2"/>
<evidence type="ECO:0000313" key="3">
    <source>
        <dbReference type="Proteomes" id="UP001268683"/>
    </source>
</evidence>
<evidence type="ECO:0000313" key="2">
    <source>
        <dbReference type="EMBL" id="WND03126.1"/>
    </source>
</evidence>
<dbReference type="GO" id="GO:0016747">
    <property type="term" value="F:acyltransferase activity, transferring groups other than amino-acyl groups"/>
    <property type="evidence" value="ECO:0007669"/>
    <property type="project" value="InterPro"/>
</dbReference>
<keyword evidence="2" id="KW-0808">Transferase</keyword>
<dbReference type="Pfam" id="PF00583">
    <property type="entry name" value="Acetyltransf_1"/>
    <property type="match status" value="1"/>
</dbReference>
<dbReference type="KEGG" id="tmk:QGN29_01940"/>
<dbReference type="AlphaFoldDB" id="A0AA52H9F0"/>
<dbReference type="CDD" id="cd04301">
    <property type="entry name" value="NAT_SF"/>
    <property type="match status" value="1"/>
</dbReference>
<keyword evidence="3" id="KW-1185">Reference proteome</keyword>
<sequence length="196" mass="22061">MAPIKSLHKNESALIGSIIGESFTGDPVNSWIFGDETDTLQAFYALLAKKLYLRKGFGHITQCHSAGTLWLSPHVRKHIPIYRSLDIAWLMATRSGITSLQRGMSIDHTLDLKRPLVPHYYLFAIGTLPNSQGKGLGGMLMEAGLERADRERMPAYLESSKESNIPFYRHFGFEIVEEVKATPEAPSLWLMWREAS</sequence>
<name>A0AA52H9F0_9PROT</name>
<dbReference type="InterPro" id="IPR016181">
    <property type="entry name" value="Acyl_CoA_acyltransferase"/>
</dbReference>
<evidence type="ECO:0000259" key="1">
    <source>
        <dbReference type="PROSITE" id="PS51186"/>
    </source>
</evidence>
<dbReference type="Gene3D" id="3.40.630.30">
    <property type="match status" value="1"/>
</dbReference>
<dbReference type="EMBL" id="CP123872">
    <property type="protein sequence ID" value="WND03126.1"/>
    <property type="molecule type" value="Genomic_DNA"/>
</dbReference>
<feature type="domain" description="N-acetyltransferase" evidence="1">
    <location>
        <begin position="114"/>
        <end position="196"/>
    </location>
</feature>
<dbReference type="PANTHER" id="PTHR42791">
    <property type="entry name" value="GNAT FAMILY ACETYLTRANSFERASE"/>
    <property type="match status" value="1"/>
</dbReference>
<dbReference type="RefSeq" id="WP_310798975.1">
    <property type="nucleotide sequence ID" value="NZ_CP123872.1"/>
</dbReference>
<accession>A0AA52H9F0</accession>
<reference evidence="2" key="1">
    <citation type="submission" date="2023-04" db="EMBL/GenBank/DDBJ databases">
        <title>Complete genome sequence of Temperatibacter marinus.</title>
        <authorList>
            <person name="Rong J.-C."/>
            <person name="Yi M.-L."/>
            <person name="Zhao Q."/>
        </authorList>
    </citation>
    <scope>NUCLEOTIDE SEQUENCE</scope>
    <source>
        <strain evidence="2">NBRC 110045</strain>
    </source>
</reference>
<dbReference type="Proteomes" id="UP001268683">
    <property type="component" value="Chromosome"/>
</dbReference>
<dbReference type="InterPro" id="IPR052523">
    <property type="entry name" value="Trichothecene_AcTrans"/>
</dbReference>
<organism evidence="2 3">
    <name type="scientific">Temperatibacter marinus</name>
    <dbReference type="NCBI Taxonomy" id="1456591"/>
    <lineage>
        <taxon>Bacteria</taxon>
        <taxon>Pseudomonadati</taxon>
        <taxon>Pseudomonadota</taxon>
        <taxon>Alphaproteobacteria</taxon>
        <taxon>Kordiimonadales</taxon>
        <taxon>Temperatibacteraceae</taxon>
        <taxon>Temperatibacter</taxon>
    </lineage>
</organism>
<gene>
    <name evidence="2" type="ORF">QGN29_01940</name>
</gene>